<keyword evidence="2" id="KW-1185">Reference proteome</keyword>
<name>A0A423PWA1_9GAMM</name>
<evidence type="ECO:0000313" key="2">
    <source>
        <dbReference type="Proteomes" id="UP000285310"/>
    </source>
</evidence>
<comment type="caution">
    <text evidence="1">The sequence shown here is derived from an EMBL/GenBank/DDBJ whole genome shotgun (WGS) entry which is preliminary data.</text>
</comment>
<dbReference type="InParanoid" id="A0A423PWA1"/>
<protein>
    <submittedName>
        <fullName evidence="1">Uncharacterized protein</fullName>
    </submittedName>
</protein>
<dbReference type="RefSeq" id="WP_123657715.1">
    <property type="nucleotide sequence ID" value="NZ_AYKG01000013.1"/>
</dbReference>
<dbReference type="Proteomes" id="UP000285310">
    <property type="component" value="Unassembled WGS sequence"/>
</dbReference>
<dbReference type="EMBL" id="AYKG01000013">
    <property type="protein sequence ID" value="ROO29802.1"/>
    <property type="molecule type" value="Genomic_DNA"/>
</dbReference>
<dbReference type="PROSITE" id="PS51257">
    <property type="entry name" value="PROKAR_LIPOPROTEIN"/>
    <property type="match status" value="1"/>
</dbReference>
<organism evidence="1 2">
    <name type="scientific">Salinisphaera japonica YTM-1</name>
    <dbReference type="NCBI Taxonomy" id="1209778"/>
    <lineage>
        <taxon>Bacteria</taxon>
        <taxon>Pseudomonadati</taxon>
        <taxon>Pseudomonadota</taxon>
        <taxon>Gammaproteobacteria</taxon>
        <taxon>Salinisphaerales</taxon>
        <taxon>Salinisphaeraceae</taxon>
        <taxon>Salinisphaera</taxon>
    </lineage>
</organism>
<evidence type="ECO:0000313" key="1">
    <source>
        <dbReference type="EMBL" id="ROO29802.1"/>
    </source>
</evidence>
<accession>A0A423PWA1</accession>
<gene>
    <name evidence="1" type="ORF">SAJA_05940</name>
</gene>
<dbReference type="AlphaFoldDB" id="A0A423PWA1"/>
<dbReference type="OrthoDB" id="5765808at2"/>
<sequence length="240" mass="25616">MTIRSYFSTGATLATTLAVLALAGCGGGVNLKPASSIGPNGDSNRSVVDAVNGVQMRVKTGQWDGDASVLRDVTPMHVRIENESDQPIRLSYDNFALVAAATGQRFAALPPIAIDGSVERSANVVGSPGFTSSGFAVAPYYSSSYPGMNAYSTAYGYDSGYYNNYTRRWADYNVKLPTPYMREVAIPDGVIEPGGMIEGFLYFEKVPTDKIAGVDFRATLVNAESGNRFGQISVPFISTQ</sequence>
<proteinExistence type="predicted"/>
<reference evidence="1 2" key="1">
    <citation type="submission" date="2013-10" db="EMBL/GenBank/DDBJ databases">
        <title>Salinisphaera japonica YTM-1 Genome Sequencing.</title>
        <authorList>
            <person name="Lai Q."/>
            <person name="Li C."/>
            <person name="Shao Z."/>
        </authorList>
    </citation>
    <scope>NUCLEOTIDE SEQUENCE [LARGE SCALE GENOMIC DNA]</scope>
    <source>
        <strain evidence="1 2">YTM-1</strain>
    </source>
</reference>